<protein>
    <recommendedName>
        <fullName evidence="12">Coatomer subunit beta'</fullName>
    </recommendedName>
</protein>
<dbReference type="EMBL" id="BDGG01000004">
    <property type="protein sequence ID" value="GAU97729.1"/>
    <property type="molecule type" value="Genomic_DNA"/>
</dbReference>
<feature type="domain" description="COPA/B TPR" evidence="16">
    <location>
        <begin position="594"/>
        <end position="774"/>
    </location>
</feature>
<comment type="caution">
    <text evidence="17">The sequence shown here is derived from an EMBL/GenBank/DDBJ whole genome shotgun (WGS) entry which is preliminary data.</text>
</comment>
<evidence type="ECO:0000256" key="7">
    <source>
        <dbReference type="ARBA" id="ARBA00022892"/>
    </source>
</evidence>
<comment type="similarity">
    <text evidence="2 12">Belongs to the WD repeat COPB2 family.</text>
</comment>
<evidence type="ECO:0000313" key="18">
    <source>
        <dbReference type="Proteomes" id="UP000186922"/>
    </source>
</evidence>
<dbReference type="GO" id="GO:0030126">
    <property type="term" value="C:COPI vesicle coat"/>
    <property type="evidence" value="ECO:0007669"/>
    <property type="project" value="TreeGrafter"/>
</dbReference>
<feature type="repeat" description="WD" evidence="13">
    <location>
        <begin position="95"/>
        <end position="127"/>
    </location>
</feature>
<keyword evidence="7 12" id="KW-0931">ER-Golgi transport</keyword>
<dbReference type="PIRSF" id="PIRSF005567">
    <property type="entry name" value="Coatomer_beta'_subunit"/>
    <property type="match status" value="1"/>
</dbReference>
<gene>
    <name evidence="17" type="primary">RvY_08975-1</name>
    <name evidence="17" type="synonym">RvY_08975.1</name>
    <name evidence="17" type="ORF">RvY_08975</name>
</gene>
<evidence type="ECO:0000256" key="6">
    <source>
        <dbReference type="ARBA" id="ARBA00022737"/>
    </source>
</evidence>
<dbReference type="FunFam" id="2.130.10.10:FF:000008">
    <property type="entry name" value="Coatomer subunit beta"/>
    <property type="match status" value="1"/>
</dbReference>
<dbReference type="GO" id="GO:0006888">
    <property type="term" value="P:endoplasmic reticulum to Golgi vesicle-mediated transport"/>
    <property type="evidence" value="ECO:0007669"/>
    <property type="project" value="TreeGrafter"/>
</dbReference>
<feature type="compositionally biased region" description="Acidic residues" evidence="14">
    <location>
        <begin position="917"/>
        <end position="932"/>
    </location>
</feature>
<comment type="subcellular location">
    <subcellularLocation>
        <location evidence="1 12">Cytoplasmic vesicle</location>
        <location evidence="1 12">COPI-coated vesicle membrane</location>
        <topology evidence="1 12">Peripheral membrane protein</topology>
        <orientation evidence="1 12">Cytoplasmic side</orientation>
    </subcellularLocation>
    <subcellularLocation>
        <location evidence="12">Golgi apparatus membrane</location>
        <topology evidence="12">Peripheral membrane protein</topology>
        <orientation evidence="12">Cytoplasmic side</orientation>
    </subcellularLocation>
    <text evidence="12">The coatomer is cytoplasmic or polymerized on the cytoplasmic side of the Golgi, as well as on the vesicles/buds originating from it.</text>
</comment>
<evidence type="ECO:0000259" key="15">
    <source>
        <dbReference type="Pfam" id="PF04053"/>
    </source>
</evidence>
<dbReference type="InterPro" id="IPR020472">
    <property type="entry name" value="WD40_PAC1"/>
</dbReference>
<dbReference type="OrthoDB" id="2150324at2759"/>
<dbReference type="GO" id="GO:0006891">
    <property type="term" value="P:intra-Golgi vesicle-mediated transport"/>
    <property type="evidence" value="ECO:0007669"/>
    <property type="project" value="TreeGrafter"/>
</dbReference>
<organism evidence="17 18">
    <name type="scientific">Ramazzottius varieornatus</name>
    <name type="common">Water bear</name>
    <name type="synonym">Tardigrade</name>
    <dbReference type="NCBI Taxonomy" id="947166"/>
    <lineage>
        <taxon>Eukaryota</taxon>
        <taxon>Metazoa</taxon>
        <taxon>Ecdysozoa</taxon>
        <taxon>Tardigrada</taxon>
        <taxon>Eutardigrada</taxon>
        <taxon>Parachela</taxon>
        <taxon>Hypsibioidea</taxon>
        <taxon>Ramazzottiidae</taxon>
        <taxon>Ramazzottius</taxon>
    </lineage>
</organism>
<proteinExistence type="inferred from homology"/>
<keyword evidence="8 12" id="KW-0653">Protein transport</keyword>
<evidence type="ECO:0000256" key="12">
    <source>
        <dbReference type="PIRNR" id="PIRNR005567"/>
    </source>
</evidence>
<evidence type="ECO:0000256" key="14">
    <source>
        <dbReference type="SAM" id="MobiDB-lite"/>
    </source>
</evidence>
<evidence type="ECO:0000256" key="8">
    <source>
        <dbReference type="ARBA" id="ARBA00022927"/>
    </source>
</evidence>
<dbReference type="GO" id="GO:0006886">
    <property type="term" value="P:intracellular protein transport"/>
    <property type="evidence" value="ECO:0007669"/>
    <property type="project" value="UniProtKB-UniRule"/>
</dbReference>
<keyword evidence="18" id="KW-1185">Reference proteome</keyword>
<dbReference type="PANTHER" id="PTHR19876:SF2">
    <property type="entry name" value="COATOMER SUBUNIT BETA"/>
    <property type="match status" value="1"/>
</dbReference>
<evidence type="ECO:0000256" key="1">
    <source>
        <dbReference type="ARBA" id="ARBA00004347"/>
    </source>
</evidence>
<feature type="repeat" description="WD" evidence="13">
    <location>
        <begin position="225"/>
        <end position="266"/>
    </location>
</feature>
<accession>A0A1D1V7Q2</accession>
<reference evidence="17 18" key="1">
    <citation type="journal article" date="2016" name="Nat. Commun.">
        <title>Extremotolerant tardigrade genome and improved radiotolerance of human cultured cells by tardigrade-unique protein.</title>
        <authorList>
            <person name="Hashimoto T."/>
            <person name="Horikawa D.D."/>
            <person name="Saito Y."/>
            <person name="Kuwahara H."/>
            <person name="Kozuka-Hata H."/>
            <person name="Shin-I T."/>
            <person name="Minakuchi Y."/>
            <person name="Ohishi K."/>
            <person name="Motoyama A."/>
            <person name="Aizu T."/>
            <person name="Enomoto A."/>
            <person name="Kondo K."/>
            <person name="Tanaka S."/>
            <person name="Hara Y."/>
            <person name="Koshikawa S."/>
            <person name="Sagara H."/>
            <person name="Miura T."/>
            <person name="Yokobori S."/>
            <person name="Miyagawa K."/>
            <person name="Suzuki Y."/>
            <person name="Kubo T."/>
            <person name="Oyama M."/>
            <person name="Kohara Y."/>
            <person name="Fujiyama A."/>
            <person name="Arakawa K."/>
            <person name="Katayama T."/>
            <person name="Toyoda A."/>
            <person name="Kunieda T."/>
        </authorList>
    </citation>
    <scope>NUCLEOTIDE SEQUENCE [LARGE SCALE GENOMIC DNA]</scope>
    <source>
        <strain evidence="17 18">YOKOZUNA-1</strain>
    </source>
</reference>
<dbReference type="STRING" id="947166.A0A1D1V7Q2"/>
<dbReference type="Pfam" id="PF23953">
    <property type="entry name" value="TPR_COPA_B"/>
    <property type="match status" value="1"/>
</dbReference>
<dbReference type="AlphaFoldDB" id="A0A1D1V7Q2"/>
<dbReference type="SMART" id="SM00320">
    <property type="entry name" value="WD40"/>
    <property type="match status" value="6"/>
</dbReference>
<keyword evidence="10 12" id="KW-0472">Membrane</keyword>
<evidence type="ECO:0000256" key="3">
    <source>
        <dbReference type="ARBA" id="ARBA00022448"/>
    </source>
</evidence>
<evidence type="ECO:0000256" key="11">
    <source>
        <dbReference type="ARBA" id="ARBA00023329"/>
    </source>
</evidence>
<dbReference type="PRINTS" id="PR00320">
    <property type="entry name" value="GPROTEINBRPT"/>
</dbReference>
<dbReference type="Gene3D" id="2.130.10.10">
    <property type="entry name" value="YVTN repeat-like/Quinoprotein amine dehydrogenase"/>
    <property type="match status" value="1"/>
</dbReference>
<evidence type="ECO:0000256" key="9">
    <source>
        <dbReference type="ARBA" id="ARBA00023034"/>
    </source>
</evidence>
<evidence type="ECO:0000259" key="16">
    <source>
        <dbReference type="Pfam" id="PF23953"/>
    </source>
</evidence>
<evidence type="ECO:0000256" key="5">
    <source>
        <dbReference type="ARBA" id="ARBA00022574"/>
    </source>
</evidence>
<dbReference type="GO" id="GO:0006890">
    <property type="term" value="P:retrograde vesicle-mediated transport, Golgi to endoplasmic reticulum"/>
    <property type="evidence" value="ECO:0007669"/>
    <property type="project" value="TreeGrafter"/>
</dbReference>
<dbReference type="GO" id="GO:0005198">
    <property type="term" value="F:structural molecule activity"/>
    <property type="evidence" value="ECO:0007669"/>
    <property type="project" value="UniProtKB-UniRule"/>
</dbReference>
<dbReference type="CDD" id="cd22947">
    <property type="entry name" value="Coatomer_WDAD_beta-like"/>
    <property type="match status" value="1"/>
</dbReference>
<keyword evidence="9 12" id="KW-0333">Golgi apparatus</keyword>
<keyword evidence="11 12" id="KW-0968">Cytoplasmic vesicle</keyword>
<dbReference type="FunFam" id="1.25.40.470:FF:000001">
    <property type="entry name" value="Coatomer subunit beta"/>
    <property type="match status" value="1"/>
</dbReference>
<dbReference type="SUPFAM" id="SSF50969">
    <property type="entry name" value="YVTN repeat-like/Quinoprotein amine dehydrogenase"/>
    <property type="match status" value="1"/>
</dbReference>
<dbReference type="InterPro" id="IPR001680">
    <property type="entry name" value="WD40_rpt"/>
</dbReference>
<feature type="compositionally biased region" description="Polar residues" evidence="14">
    <location>
        <begin position="904"/>
        <end position="915"/>
    </location>
</feature>
<dbReference type="PROSITE" id="PS50082">
    <property type="entry name" value="WD_REPEATS_2"/>
    <property type="match status" value="4"/>
</dbReference>
<feature type="repeat" description="WD" evidence="13">
    <location>
        <begin position="138"/>
        <end position="180"/>
    </location>
</feature>
<feature type="domain" description="COPA/B second beta-propeller" evidence="15">
    <location>
        <begin position="319"/>
        <end position="577"/>
    </location>
</feature>
<dbReference type="InterPro" id="IPR036322">
    <property type="entry name" value="WD40_repeat_dom_sf"/>
</dbReference>
<dbReference type="PROSITE" id="PS50294">
    <property type="entry name" value="WD_REPEATS_REGION"/>
    <property type="match status" value="4"/>
</dbReference>
<sequence length="949" mass="107436">MPLRLDIKRKLSCRSDRVKSVDLHSTEPWMLASLYNGQVHIWNYETQVMVKTFEVCDLPVRCSKFVIRKSWIVTGSDDMQIRAYNYNTLERVHSFEAHSDYVRCLVVHPTQPYVLSSSDDMSIKLWDWDKKWQCIQTFEGHTHYVMQVVFNPKDNNTFASASLDRTIKVWQLGSSQPNYTLEGHEKGVNTVDYYYGGEKPYLISGADDRLVKIWDYQNKNCVQTLSGHAQNISAVSFHPDLPIILTGSEDGTIRIWHANTYRLETTLNYGLERVWAINCMKGSNSIAIGYDEGSVVLKLGREEPAVSMDNSGKIIWAKHSEIQQANLKTVGDAEIKDGERLPLTIKDMGGCEIYPQTIAHSPNGRFVVVCGDGEYIIYTAMALRNKSFGPAQEFVWSTDSSGYAIRESNSSIKLFKNFKETKSFKPDFGADGIFGGPLIGVRSANSLAFYDWESFQLIRRIEIQAKLVYWADNGEQLVISTEDSYFVLKYDAKAVTAFVERGEPLPEEGIEEAFNVVGDVQETVKTGFWIGDCFVYSNSVNRLNYFVGGEIVTVAHLDRTMYLLGYIPKDNRVYLADKDLNVTSYLLLLSVLEYQTAVMRRDFQTADRVLPSVPKEQRTRVAQFLEKQGFKSQALAVTADPEHKFELALQLKDLKTVYALAKESESVTKWKQLGALALKTSDFKLAEECMIQAEDYMGLLLLANCSGNRDLMKRLARMAEDKQRFNVAFTANWSLGKLENCLDILIKSDRLPEAAIFARTHLPSHVGRVLLTWKEKMSRTNVKAAQALADPVQYPNLFPGFEQALHAEQFFRQERSQLTPASMYSQIPRPDDRHLIEETQDAESSGQFHYSPEAPPTKADEMDAAGRRSVRSEDSSETERATSRPKPYENGETPTVIRDAPPLLNSQAHQPAHNGTDTDDIDQLQEELDDLDFNGVDGHDLQEDDGSLI</sequence>
<keyword evidence="3 12" id="KW-0813">Transport</keyword>
<dbReference type="Pfam" id="PF00400">
    <property type="entry name" value="WD40"/>
    <property type="match status" value="5"/>
</dbReference>
<keyword evidence="5 13" id="KW-0853">WD repeat</keyword>
<evidence type="ECO:0000256" key="4">
    <source>
        <dbReference type="ARBA" id="ARBA00022490"/>
    </source>
</evidence>
<dbReference type="PANTHER" id="PTHR19876">
    <property type="entry name" value="COATOMER"/>
    <property type="match status" value="1"/>
</dbReference>
<name>A0A1D1V7Q2_RAMVA</name>
<comment type="subunit">
    <text evidence="12">Oligomeric complex that consists of at least the alpha, beta, beta', gamma, delta, epsilon and zeta subunits.</text>
</comment>
<dbReference type="CDD" id="cd00200">
    <property type="entry name" value="WD40"/>
    <property type="match status" value="1"/>
</dbReference>
<dbReference type="Pfam" id="PF04053">
    <property type="entry name" value="B-prop_COPA_B_2nd"/>
    <property type="match status" value="1"/>
</dbReference>
<feature type="compositionally biased region" description="Basic and acidic residues" evidence="14">
    <location>
        <begin position="858"/>
        <end position="889"/>
    </location>
</feature>
<dbReference type="InterPro" id="IPR011044">
    <property type="entry name" value="Quino_amine_DH_bsu"/>
</dbReference>
<dbReference type="Proteomes" id="UP000186922">
    <property type="component" value="Unassembled WGS sequence"/>
</dbReference>
<evidence type="ECO:0000256" key="13">
    <source>
        <dbReference type="PROSITE-ProRule" id="PRU00221"/>
    </source>
</evidence>
<dbReference type="InterPro" id="IPR016453">
    <property type="entry name" value="COPB2"/>
</dbReference>
<dbReference type="InterPro" id="IPR006692">
    <property type="entry name" value="Beta-prop_COPA/B_2nd"/>
</dbReference>
<dbReference type="SUPFAM" id="SSF50978">
    <property type="entry name" value="WD40 repeat-like"/>
    <property type="match status" value="1"/>
</dbReference>
<dbReference type="GO" id="GO:0000139">
    <property type="term" value="C:Golgi membrane"/>
    <property type="evidence" value="ECO:0007669"/>
    <property type="project" value="UniProtKB-SubCell"/>
</dbReference>
<evidence type="ECO:0000313" key="17">
    <source>
        <dbReference type="EMBL" id="GAU97729.1"/>
    </source>
</evidence>
<dbReference type="InterPro" id="IPR056176">
    <property type="entry name" value="TPR_COPA_B"/>
</dbReference>
<dbReference type="InterPro" id="IPR015943">
    <property type="entry name" value="WD40/YVTN_repeat-like_dom_sf"/>
</dbReference>
<evidence type="ECO:0000256" key="10">
    <source>
        <dbReference type="ARBA" id="ARBA00023136"/>
    </source>
</evidence>
<keyword evidence="6" id="KW-0677">Repeat</keyword>
<dbReference type="Gene3D" id="1.25.40.470">
    <property type="match status" value="1"/>
</dbReference>
<evidence type="ECO:0000256" key="2">
    <source>
        <dbReference type="ARBA" id="ARBA00010844"/>
    </source>
</evidence>
<dbReference type="InterPro" id="IPR050844">
    <property type="entry name" value="Coatomer_complex_subunit"/>
</dbReference>
<feature type="repeat" description="WD" evidence="13">
    <location>
        <begin position="181"/>
        <end position="224"/>
    </location>
</feature>
<feature type="region of interest" description="Disordered" evidence="14">
    <location>
        <begin position="839"/>
        <end position="949"/>
    </location>
</feature>
<keyword evidence="4 12" id="KW-0963">Cytoplasm</keyword>
<comment type="function">
    <text evidence="12">The coatomer is a cytosolic protein complex that binds to dilysine motifs and reversibly associates with Golgi non-clathrin-coated vesicles, which further mediate biosynthetic protein transport from the ER, via the Golgi up to the trans Golgi network. Coatomer complex is required for budding from Golgi membranes, and is essential for the retrograde Golgi-to-ER transport of dilysine-tagged proteins.</text>
</comment>